<accession>A0A0A0EJR1</accession>
<dbReference type="InterPro" id="IPR019019">
    <property type="entry name" value="H-type_lectin_domain"/>
</dbReference>
<protein>
    <submittedName>
        <fullName evidence="2">ATP synthase</fullName>
    </submittedName>
</protein>
<dbReference type="GO" id="GO:0030246">
    <property type="term" value="F:carbohydrate binding"/>
    <property type="evidence" value="ECO:0007669"/>
    <property type="project" value="InterPro"/>
</dbReference>
<evidence type="ECO:0000313" key="2">
    <source>
        <dbReference type="EMBL" id="KGM50629.1"/>
    </source>
</evidence>
<organism evidence="2 3">
    <name type="scientific">Pseudooceanicola atlanticus</name>
    <dbReference type="NCBI Taxonomy" id="1461694"/>
    <lineage>
        <taxon>Bacteria</taxon>
        <taxon>Pseudomonadati</taxon>
        <taxon>Pseudomonadota</taxon>
        <taxon>Alphaproteobacteria</taxon>
        <taxon>Rhodobacterales</taxon>
        <taxon>Paracoccaceae</taxon>
        <taxon>Pseudooceanicola</taxon>
    </lineage>
</organism>
<dbReference type="eggNOG" id="ENOG5032SUT">
    <property type="taxonomic scope" value="Bacteria"/>
</dbReference>
<feature type="domain" description="H-type lectin" evidence="1">
    <location>
        <begin position="39"/>
        <end position="104"/>
    </location>
</feature>
<evidence type="ECO:0000313" key="3">
    <source>
        <dbReference type="Proteomes" id="UP000030004"/>
    </source>
</evidence>
<dbReference type="Proteomes" id="UP000030004">
    <property type="component" value="Unassembled WGS sequence"/>
</dbReference>
<dbReference type="EMBL" id="AQQX01000001">
    <property type="protein sequence ID" value="KGM50629.1"/>
    <property type="molecule type" value="Genomic_DNA"/>
</dbReference>
<reference evidence="2 3" key="1">
    <citation type="journal article" date="2015" name="Antonie Van Leeuwenhoek">
        <title>Pseudooceanicola atlanticus gen. nov. sp. nov., isolated from surface seawater of the Atlantic Ocean and reclassification of Oceanicola batsensis, Oceanicola marinus, Oceanicola nitratireducens, Oceanicola nanhaiensis, Oceanicola antarcticus and Oceanicola flagellatus, as Pseudooceanicola batsensis comb. nov., Pseudooceanicola marinus comb. nov., Pseudooceanicola nitratireducens comb. nov., Pseudooceanicola nanhaiensis comb. nov., Pseudooceanicola antarcticus comb. nov., and Pseudooceanicola flagellatus comb. nov.</title>
        <authorList>
            <person name="Lai Q."/>
            <person name="Li G."/>
            <person name="Liu X."/>
            <person name="Du Y."/>
            <person name="Sun F."/>
            <person name="Shao Z."/>
        </authorList>
    </citation>
    <scope>NUCLEOTIDE SEQUENCE [LARGE SCALE GENOMIC DNA]</scope>
    <source>
        <strain evidence="2 3">22II-s11g</strain>
    </source>
</reference>
<comment type="caution">
    <text evidence="2">The sequence shown here is derived from an EMBL/GenBank/DDBJ whole genome shotgun (WGS) entry which is preliminary data.</text>
</comment>
<evidence type="ECO:0000259" key="1">
    <source>
        <dbReference type="Pfam" id="PF09458"/>
    </source>
</evidence>
<sequence>MQKLNNNSIGVAQGESVLFSDCESGGEMWTGEGSRESRQRIIFKERFRGQPVVHCSMTMWDVDNSANVRADVTAQCIDGNGFDIVFRTWGDTRIARARIGWMAIGEVAERDDWDV</sequence>
<dbReference type="RefSeq" id="WP_043745170.1">
    <property type="nucleotide sequence ID" value="NZ_AQQX01000001.1"/>
</dbReference>
<dbReference type="Gene3D" id="2.60.40.2080">
    <property type="match status" value="1"/>
</dbReference>
<dbReference type="OrthoDB" id="7658568at2"/>
<dbReference type="STRING" id="1461694.ATO9_03880"/>
<dbReference type="Pfam" id="PF09458">
    <property type="entry name" value="H_lectin"/>
    <property type="match status" value="1"/>
</dbReference>
<proteinExistence type="predicted"/>
<keyword evidence="3" id="KW-1185">Reference proteome</keyword>
<dbReference type="GO" id="GO:0007155">
    <property type="term" value="P:cell adhesion"/>
    <property type="evidence" value="ECO:0007669"/>
    <property type="project" value="InterPro"/>
</dbReference>
<name>A0A0A0EJR1_9RHOB</name>
<gene>
    <name evidence="2" type="ORF">ATO9_03880</name>
</gene>
<dbReference type="AlphaFoldDB" id="A0A0A0EJR1"/>
<dbReference type="SUPFAM" id="SSF141086">
    <property type="entry name" value="Agglutinin HPA-like"/>
    <property type="match status" value="1"/>
</dbReference>
<dbReference type="InterPro" id="IPR037221">
    <property type="entry name" value="H-type_lectin_dom_sf"/>
</dbReference>